<feature type="compositionally biased region" description="Basic and acidic residues" evidence="1">
    <location>
        <begin position="1322"/>
        <end position="1336"/>
    </location>
</feature>
<dbReference type="InterPro" id="IPR016024">
    <property type="entry name" value="ARM-type_fold"/>
</dbReference>
<feature type="region of interest" description="Disordered" evidence="1">
    <location>
        <begin position="1320"/>
        <end position="1370"/>
    </location>
</feature>
<feature type="compositionally biased region" description="Low complexity" evidence="1">
    <location>
        <begin position="1699"/>
        <end position="1708"/>
    </location>
</feature>
<dbReference type="EMBL" id="JANCYW010000004">
    <property type="protein sequence ID" value="KAK4535291.1"/>
    <property type="molecule type" value="Genomic_DNA"/>
</dbReference>
<accession>A0AAV9IT75</accession>
<gene>
    <name evidence="2" type="ORF">CDCA_CDCA04G1316</name>
</gene>
<organism evidence="2 3">
    <name type="scientific">Cyanidium caldarium</name>
    <name type="common">Red alga</name>
    <dbReference type="NCBI Taxonomy" id="2771"/>
    <lineage>
        <taxon>Eukaryota</taxon>
        <taxon>Rhodophyta</taxon>
        <taxon>Bangiophyceae</taxon>
        <taxon>Cyanidiales</taxon>
        <taxon>Cyanidiaceae</taxon>
        <taxon>Cyanidium</taxon>
    </lineage>
</organism>
<protein>
    <recommendedName>
        <fullName evidence="4">Sister chromatid cohesion protein</fullName>
    </recommendedName>
</protein>
<feature type="region of interest" description="Disordered" evidence="1">
    <location>
        <begin position="352"/>
        <end position="371"/>
    </location>
</feature>
<comment type="caution">
    <text evidence="2">The sequence shown here is derived from an EMBL/GenBank/DDBJ whole genome shotgun (WGS) entry which is preliminary data.</text>
</comment>
<name>A0AAV9IT75_CYACA</name>
<dbReference type="Proteomes" id="UP001301350">
    <property type="component" value="Unassembled WGS sequence"/>
</dbReference>
<evidence type="ECO:0000256" key="1">
    <source>
        <dbReference type="SAM" id="MobiDB-lite"/>
    </source>
</evidence>
<keyword evidence="3" id="KW-1185">Reference proteome</keyword>
<proteinExistence type="predicted"/>
<sequence>MDECPELRYLNLRDVETVSKWIGHGLRSGWALRETVGQSMPDCPTIHAVSGGVARVPREPAGTIWGGEGESVSSVLGDECEWAESFWERAAQVAAEVARDHGGNFADSAWRRPTEVAAQHRRDERLSDKSLWSTAWQQLRQTCPNLFEAPPLETRPALYLGGDKKRPGETHGTGAATAPGVRHWKRVRCEAPRPRVLESSISQSDHTVLPEGAISTTDSAPASAANMQLTLLDEQVNGLRALSVQGVGHLERPLRVVMTQLRVWHLSEIDMARVDVQTTCYKACEAFVQIVQAEHSDGWMVPALAAEGALRIALRIPITPSQTLTEDVFLACMDVIVRAPPQMHERIDRWATASAETADSAPKLPEADDDRLADGDIEGVRRAQQATLPADVRCIRPMLLQCAQLVAVLAELMAQAAGMSDVLLHRACHAGVAIMQGVLSVRERMRRCWPGTGVTQCLEGLWRPSLHLLSTIARRSTEQAASVLSEAQGLLTTLFREPELDAEMALAAPTAARVRLSSMLMVALTQNAGEETLKTASDTLRQCSCRMRHIVSEDSGDGAPCAACNTALQHFGQQARQILQLVSVYWTELLFRLGTSLRRSAFREGLLRLTDDVEMVFRVEAAWRPGALTLFMVLARALDAGLRMQGAQRAPAGPVLLECACRLIRAAGQLQRLAEADSSSGDLRTALCGHWVRQQPRWLVCLIDGRGEHDWAPVVLRSMQHSEPVAAADGLANDHASAAAAVALLMTDDAPVAQLRYTAIDAIPRALSSPLATARRRALRCLQLLLDADVAPKKHLEASAAESTADSERLSRASSFTAPMIDVVQACCLDVSPQVRETAVELLCLMLAERDVSPASERLLLGRLRDVSTAVRRRALLGVAQLLRNRVGRRSADGDPVGDGGESVACAHLLLRLKDPAASIQQLAQVALWEVLLGETDWSWRQRSVQNHDVYAFAEEVEEEAGTLWATGARAYALPPRTSTAAARALLVASRTSFASSSMARLLGAFQGLARYAPGSHAELAGQLFQRLLTDGHALLLTRAEAEDAARYLFGRGAYGLLEALGALDASLCTAYAPAILSQVLAHLAALTAADTESSVVDALLPQLRLLRAALPYAPQVLSLEGGRLEQVLQQALFSLPLSAERLAHEIALCLCALHQLAAEACAEWARDHESAAQRCARAMWAHLAAQHSEWTALEVKAADIGERVATVAVAAVRLGKLLRYLTHDVEDIAAPFVQIVNEMLTVTLETAKAEDSPVALQLQAPLLEALLQVAHWRRECLLRLHPLLHTVLSGAGGEHAAPGSVHRGAPLVVLEHLRMMLQAQRPRDRNDTPGRRDDGDAGCNDCRRRQRRTGSRSRVQPARRRFLEPAPDRAADQDANVVAGVVQSLLPALLQYLRHEAPTQPAARQQGALLLEAMVMEGTALPSALIPQLMALSMAGVECEPVRSEEDAALLPAAATATAYEAARQALAYLSLRHAEALVSSLEAGMREAHAFVWRRQRQSEDVPALCATTLMQRPPRHALCGVIDLLRRRPQRHKALRALVSLMGQHQEDVSHAEALSFVQFVALLLATLVRPLTAGGGDRRRRCRADRQVVLQALEEAGSAVEMMLDPVVFADDVEVSADDGELLYIRRALLIQRLRGYLQGRDAAYAEGAEGDAAAVEPAMTTFTELLQCGAPDQTVAAFRASIAGAISLGKTRVSRSAPASSASDPEDGWSASDTDTSGASSDEDQLVDEAA</sequence>
<dbReference type="SUPFAM" id="SSF48371">
    <property type="entry name" value="ARM repeat"/>
    <property type="match status" value="1"/>
</dbReference>
<feature type="region of interest" description="Disordered" evidence="1">
    <location>
        <begin position="1695"/>
        <end position="1736"/>
    </location>
</feature>
<feature type="compositionally biased region" description="Low complexity" evidence="1">
    <location>
        <begin position="1715"/>
        <end position="1725"/>
    </location>
</feature>
<reference evidence="2 3" key="1">
    <citation type="submission" date="2022-07" db="EMBL/GenBank/DDBJ databases">
        <title>Genome-wide signatures of adaptation to extreme environments.</title>
        <authorList>
            <person name="Cho C.H."/>
            <person name="Yoon H.S."/>
        </authorList>
    </citation>
    <scope>NUCLEOTIDE SEQUENCE [LARGE SCALE GENOMIC DNA]</scope>
    <source>
        <strain evidence="2 3">DBV 063 E5</strain>
    </source>
</reference>
<evidence type="ECO:0008006" key="4">
    <source>
        <dbReference type="Google" id="ProtNLM"/>
    </source>
</evidence>
<evidence type="ECO:0000313" key="2">
    <source>
        <dbReference type="EMBL" id="KAK4535291.1"/>
    </source>
</evidence>
<feature type="compositionally biased region" description="Acidic residues" evidence="1">
    <location>
        <begin position="1726"/>
        <end position="1736"/>
    </location>
</feature>
<evidence type="ECO:0000313" key="3">
    <source>
        <dbReference type="Proteomes" id="UP001301350"/>
    </source>
</evidence>